<feature type="transmembrane region" description="Helical" evidence="1">
    <location>
        <begin position="12"/>
        <end position="29"/>
    </location>
</feature>
<evidence type="ECO:0000313" key="2">
    <source>
        <dbReference type="EMBL" id="KWR53228.1"/>
    </source>
</evidence>
<dbReference type="STRING" id="46506.AA415_02524"/>
<evidence type="ECO:0000313" key="3">
    <source>
        <dbReference type="Proteomes" id="UP000056419"/>
    </source>
</evidence>
<keyword evidence="1" id="KW-1133">Transmembrane helix</keyword>
<gene>
    <name evidence="2" type="ORF">AA415_02524</name>
</gene>
<organism evidence="2 3">
    <name type="scientific">Bacteroides stercoris</name>
    <dbReference type="NCBI Taxonomy" id="46506"/>
    <lineage>
        <taxon>Bacteria</taxon>
        <taxon>Pseudomonadati</taxon>
        <taxon>Bacteroidota</taxon>
        <taxon>Bacteroidia</taxon>
        <taxon>Bacteroidales</taxon>
        <taxon>Bacteroidaceae</taxon>
        <taxon>Bacteroides</taxon>
    </lineage>
</organism>
<dbReference type="PATRIC" id="fig|46506.5.peg.2714"/>
<sequence length="376" mass="39808">MTGLSEYRSKSAALLRIVTCAVIVLALLACDNGQPGTLTDNGEVMLTLRISLPTATDGSTATRAITSNEENAIDIAQLKVLVFKANSSTETFSYEAPQIQLQDEKYIVTLKQSLIGEKYRLVVIANAGKKLPVIPDNTAKNDVLKIITFDATGMWNATGTTNYSRFPMWGETTATQAITPATSLGNITLLRSLARIDVGCILNGETAAGISGFTLKTVSVYRTKNKGYAAPVNGGTITDNVVASVSIPPDAGTNDALTYTCTDGKSLIRTIYVAETPQGNGRDNNVCLVVGGTYAGSTHYYRVDLTSGGSYIPLKRNCRYIVNIKAVNNAGYTTEAAALTGDKTLVIATSISAEAWSGQTSAGSGTITMPQSPDQW</sequence>
<reference evidence="2 3" key="1">
    <citation type="journal article" date="2016" name="BMC Genomics">
        <title>Type VI secretion systems of human gut Bacteroidales segregate into three genetic architectures, two of which are contained on mobile genetic elements.</title>
        <authorList>
            <person name="Coyne M.J."/>
            <person name="Roelofs K.G."/>
            <person name="Comstock L.E."/>
        </authorList>
    </citation>
    <scope>NUCLEOTIDE SEQUENCE [LARGE SCALE GENOMIC DNA]</scope>
    <source>
        <strain evidence="2 3">CL09T03C01</strain>
    </source>
</reference>
<dbReference type="Proteomes" id="UP000056419">
    <property type="component" value="Unassembled WGS sequence"/>
</dbReference>
<evidence type="ECO:0008006" key="4">
    <source>
        <dbReference type="Google" id="ProtNLM"/>
    </source>
</evidence>
<protein>
    <recommendedName>
        <fullName evidence="4">DUF4906 domain-containing protein</fullName>
    </recommendedName>
</protein>
<evidence type="ECO:0000256" key="1">
    <source>
        <dbReference type="SAM" id="Phobius"/>
    </source>
</evidence>
<comment type="caution">
    <text evidence="2">The sequence shown here is derived from an EMBL/GenBank/DDBJ whole genome shotgun (WGS) entry which is preliminary data.</text>
</comment>
<proteinExistence type="predicted"/>
<dbReference type="RefSeq" id="WP_060386213.1">
    <property type="nucleotide sequence ID" value="NZ_LRGC01000014.1"/>
</dbReference>
<accession>A0A108T4Z2</accession>
<dbReference type="Gene3D" id="2.60.40.2580">
    <property type="match status" value="1"/>
</dbReference>
<name>A0A108T4Z2_BACSE</name>
<dbReference type="AlphaFoldDB" id="A0A108T4Z2"/>
<dbReference type="EMBL" id="LRGC01000014">
    <property type="protein sequence ID" value="KWR53228.1"/>
    <property type="molecule type" value="Genomic_DNA"/>
</dbReference>
<keyword evidence="3" id="KW-1185">Reference proteome</keyword>
<keyword evidence="1" id="KW-0472">Membrane</keyword>
<keyword evidence="1" id="KW-0812">Transmembrane</keyword>